<evidence type="ECO:0000256" key="3">
    <source>
        <dbReference type="ARBA" id="ARBA00022553"/>
    </source>
</evidence>
<dbReference type="Pfam" id="PF00512">
    <property type="entry name" value="HisKA"/>
    <property type="match status" value="1"/>
</dbReference>
<evidence type="ECO:0000313" key="9">
    <source>
        <dbReference type="EMBL" id="SEW49344.1"/>
    </source>
</evidence>
<dbReference type="InterPro" id="IPR003594">
    <property type="entry name" value="HATPase_dom"/>
</dbReference>
<accession>A0A1I0S416</accession>
<gene>
    <name evidence="9" type="ORF">SAMN05421841_4133</name>
</gene>
<dbReference type="EC" id="2.7.13.3" evidence="2"/>
<dbReference type="PROSITE" id="PS50109">
    <property type="entry name" value="HIS_KIN"/>
    <property type="match status" value="1"/>
</dbReference>
<dbReference type="GO" id="GO:0005886">
    <property type="term" value="C:plasma membrane"/>
    <property type="evidence" value="ECO:0007669"/>
    <property type="project" value="TreeGrafter"/>
</dbReference>
<evidence type="ECO:0000256" key="6">
    <source>
        <dbReference type="ARBA" id="ARBA00023012"/>
    </source>
</evidence>
<keyword evidence="7" id="KW-0812">Transmembrane</keyword>
<keyword evidence="7" id="KW-0472">Membrane</keyword>
<dbReference type="CDD" id="cd00082">
    <property type="entry name" value="HisKA"/>
    <property type="match status" value="1"/>
</dbReference>
<dbReference type="GO" id="GO:0004721">
    <property type="term" value="F:phosphoprotein phosphatase activity"/>
    <property type="evidence" value="ECO:0007669"/>
    <property type="project" value="TreeGrafter"/>
</dbReference>
<dbReference type="PANTHER" id="PTHR45453:SF1">
    <property type="entry name" value="PHOSPHATE REGULON SENSOR PROTEIN PHOR"/>
    <property type="match status" value="1"/>
</dbReference>
<dbReference type="STRING" id="356305.SAMN05421841_4133"/>
<dbReference type="PANTHER" id="PTHR45453">
    <property type="entry name" value="PHOSPHATE REGULON SENSOR PROTEIN PHOR"/>
    <property type="match status" value="1"/>
</dbReference>
<dbReference type="OrthoDB" id="8676692at2"/>
<sequence length="396" mass="46358">MKLPCLISLVLFFCIDAKNYTSTRYATNNGDIPSTIKRVSHKDLSKKPTDIENIYLQKKLERKFNSQNISINDKKHTLTVSPGRYDLVVKFLISEKGKYIYKTIPIEIRPYFYQTFTFKITFLLVGIIFILMAIRFRSIFLRKNRVLTKSLHDKNIQLLETNTTLEITQNRLKTESDYQKKLIESISHDITTPVKFIAMLSQELAESDDTKTQKKYFDSIHKTSEQLYKFTLSLKEYTELYKEENTSKQEYKIYDLIEEKRLLFEQIALKKNTMMYNFCDHHISTKINRNILSSVFHNIIDNAVKHTSDGEITIRTKIIDSYVELDITDTGSGMSDEQIQYYTLLSEDSTCGNLIFKNYGLGLHIVIQLIKKTNSKIYFQKNKTKGTTIKILITYE</sequence>
<name>A0A1I0S416_9FLAO</name>
<evidence type="ECO:0000256" key="2">
    <source>
        <dbReference type="ARBA" id="ARBA00012438"/>
    </source>
</evidence>
<keyword evidence="10" id="KW-1185">Reference proteome</keyword>
<dbReference type="GO" id="GO:0000155">
    <property type="term" value="F:phosphorelay sensor kinase activity"/>
    <property type="evidence" value="ECO:0007669"/>
    <property type="project" value="InterPro"/>
</dbReference>
<dbReference type="AlphaFoldDB" id="A0A1I0S416"/>
<dbReference type="Proteomes" id="UP000199469">
    <property type="component" value="Unassembled WGS sequence"/>
</dbReference>
<protein>
    <recommendedName>
        <fullName evidence="2">histidine kinase</fullName>
        <ecNumber evidence="2">2.7.13.3</ecNumber>
    </recommendedName>
</protein>
<evidence type="ECO:0000256" key="7">
    <source>
        <dbReference type="SAM" id="Phobius"/>
    </source>
</evidence>
<dbReference type="Gene3D" id="3.30.565.10">
    <property type="entry name" value="Histidine kinase-like ATPase, C-terminal domain"/>
    <property type="match status" value="1"/>
</dbReference>
<keyword evidence="6" id="KW-0902">Two-component regulatory system</keyword>
<dbReference type="InterPro" id="IPR005467">
    <property type="entry name" value="His_kinase_dom"/>
</dbReference>
<reference evidence="10" key="1">
    <citation type="submission" date="2016-10" db="EMBL/GenBank/DDBJ databases">
        <authorList>
            <person name="Varghese N."/>
            <person name="Submissions S."/>
        </authorList>
    </citation>
    <scope>NUCLEOTIDE SEQUENCE [LARGE SCALE GENOMIC DNA]</scope>
    <source>
        <strain evidence="10">DSM 17724</strain>
    </source>
</reference>
<keyword evidence="4" id="KW-0808">Transferase</keyword>
<dbReference type="InterPro" id="IPR003661">
    <property type="entry name" value="HisK_dim/P_dom"/>
</dbReference>
<feature type="transmembrane region" description="Helical" evidence="7">
    <location>
        <begin position="111"/>
        <end position="134"/>
    </location>
</feature>
<evidence type="ECO:0000259" key="8">
    <source>
        <dbReference type="PROSITE" id="PS50109"/>
    </source>
</evidence>
<dbReference type="InterPro" id="IPR050351">
    <property type="entry name" value="BphY/WalK/GraS-like"/>
</dbReference>
<dbReference type="EMBL" id="FOIU01000005">
    <property type="protein sequence ID" value="SEW49344.1"/>
    <property type="molecule type" value="Genomic_DNA"/>
</dbReference>
<dbReference type="RefSeq" id="WP_089796032.1">
    <property type="nucleotide sequence ID" value="NZ_FOIU01000005.1"/>
</dbReference>
<feature type="domain" description="Histidine kinase" evidence="8">
    <location>
        <begin position="185"/>
        <end position="396"/>
    </location>
</feature>
<keyword evidence="5 9" id="KW-0418">Kinase</keyword>
<proteinExistence type="predicted"/>
<comment type="catalytic activity">
    <reaction evidence="1">
        <text>ATP + protein L-histidine = ADP + protein N-phospho-L-histidine.</text>
        <dbReference type="EC" id="2.7.13.3"/>
    </reaction>
</comment>
<dbReference type="SUPFAM" id="SSF47384">
    <property type="entry name" value="Homodimeric domain of signal transducing histidine kinase"/>
    <property type="match status" value="1"/>
</dbReference>
<evidence type="ECO:0000256" key="4">
    <source>
        <dbReference type="ARBA" id="ARBA00022679"/>
    </source>
</evidence>
<keyword evidence="3" id="KW-0597">Phosphoprotein</keyword>
<evidence type="ECO:0000313" key="10">
    <source>
        <dbReference type="Proteomes" id="UP000199469"/>
    </source>
</evidence>
<evidence type="ECO:0000256" key="5">
    <source>
        <dbReference type="ARBA" id="ARBA00022777"/>
    </source>
</evidence>
<dbReference type="SMART" id="SM00387">
    <property type="entry name" value="HATPase_c"/>
    <property type="match status" value="1"/>
</dbReference>
<keyword evidence="7" id="KW-1133">Transmembrane helix</keyword>
<organism evidence="9 10">
    <name type="scientific">Chryseobacterium wanjuense</name>
    <dbReference type="NCBI Taxonomy" id="356305"/>
    <lineage>
        <taxon>Bacteria</taxon>
        <taxon>Pseudomonadati</taxon>
        <taxon>Bacteroidota</taxon>
        <taxon>Flavobacteriia</taxon>
        <taxon>Flavobacteriales</taxon>
        <taxon>Weeksellaceae</taxon>
        <taxon>Chryseobacterium group</taxon>
        <taxon>Chryseobacterium</taxon>
    </lineage>
</organism>
<dbReference type="SUPFAM" id="SSF55874">
    <property type="entry name" value="ATPase domain of HSP90 chaperone/DNA topoisomerase II/histidine kinase"/>
    <property type="match status" value="1"/>
</dbReference>
<dbReference type="InterPro" id="IPR036890">
    <property type="entry name" value="HATPase_C_sf"/>
</dbReference>
<evidence type="ECO:0000256" key="1">
    <source>
        <dbReference type="ARBA" id="ARBA00000085"/>
    </source>
</evidence>
<dbReference type="Pfam" id="PF02518">
    <property type="entry name" value="HATPase_c"/>
    <property type="match status" value="1"/>
</dbReference>
<dbReference type="InterPro" id="IPR036097">
    <property type="entry name" value="HisK_dim/P_sf"/>
</dbReference>
<dbReference type="GO" id="GO:0016036">
    <property type="term" value="P:cellular response to phosphate starvation"/>
    <property type="evidence" value="ECO:0007669"/>
    <property type="project" value="TreeGrafter"/>
</dbReference>
<dbReference type="Gene3D" id="1.10.287.130">
    <property type="match status" value="1"/>
</dbReference>